<proteinExistence type="predicted"/>
<evidence type="ECO:0000313" key="2">
    <source>
        <dbReference type="Proteomes" id="UP000002620"/>
    </source>
</evidence>
<dbReference type="KEGG" id="adg:Adeg_0713"/>
<keyword evidence="2" id="KW-1185">Reference proteome</keyword>
<dbReference type="STRING" id="429009.Adeg_0713"/>
<dbReference type="HOGENOM" id="CLU_2327703_0_0_9"/>
<dbReference type="RefSeq" id="WP_015738738.1">
    <property type="nucleotide sequence ID" value="NC_013385.1"/>
</dbReference>
<reference evidence="1 2" key="1">
    <citation type="submission" date="2009-10" db="EMBL/GenBank/DDBJ databases">
        <title>Complete sequence of chromosome of Ammonifex degensii KC4.</title>
        <authorList>
            <consortium name="US DOE Joint Genome Institute"/>
            <person name="Kerfeld C."/>
            <person name="Goodner B."/>
            <person name="Huber H."/>
            <person name="Stetter K."/>
            <person name="Lucas S."/>
            <person name="Copeland A."/>
            <person name="Lapidus A."/>
            <person name="Glavina del Rio T."/>
            <person name="Dalin E."/>
            <person name="Tice H."/>
            <person name="Bruce D."/>
            <person name="Goodwin L."/>
            <person name="Pitluck S."/>
            <person name="Saunders E."/>
            <person name="Brettin T."/>
            <person name="Detter J.C."/>
            <person name="Han C."/>
            <person name="Larimer F."/>
            <person name="Land M."/>
            <person name="Hauser L."/>
            <person name="Kyrpides N."/>
            <person name="Ovchinnikova G."/>
            <person name="Richardson P."/>
        </authorList>
    </citation>
    <scope>NUCLEOTIDE SEQUENCE [LARGE SCALE GENOMIC DNA]</scope>
    <source>
        <strain evidence="2">DSM 10501 / KC4</strain>
    </source>
</reference>
<dbReference type="AlphaFoldDB" id="C9RC83"/>
<dbReference type="Proteomes" id="UP000002620">
    <property type="component" value="Chromosome"/>
</dbReference>
<sequence>MPRLAEVLPEETLSVLRHLAEALEEEKKWRKEEKRAVGILLRNRRFREVVCRFTDPGPRFAVGKKVLREAGVRLPKKLASRAVRRAEGIILKEGRNGV</sequence>
<protein>
    <submittedName>
        <fullName evidence="1">Uncharacterized protein</fullName>
    </submittedName>
</protein>
<evidence type="ECO:0000313" key="1">
    <source>
        <dbReference type="EMBL" id="ACX51860.1"/>
    </source>
</evidence>
<organism evidence="1 2">
    <name type="scientific">Ammonifex degensii (strain DSM 10501 / KC4)</name>
    <dbReference type="NCBI Taxonomy" id="429009"/>
    <lineage>
        <taxon>Bacteria</taxon>
        <taxon>Bacillati</taxon>
        <taxon>Bacillota</taxon>
        <taxon>Clostridia</taxon>
        <taxon>Thermoanaerobacterales</taxon>
        <taxon>Thermoanaerobacteraceae</taxon>
        <taxon>Ammonifex</taxon>
    </lineage>
</organism>
<name>C9RC83_AMMDK</name>
<gene>
    <name evidence="1" type="ordered locus">Adeg_0713</name>
</gene>
<accession>C9RC83</accession>
<dbReference type="OrthoDB" id="9900114at2"/>
<dbReference type="EMBL" id="CP001785">
    <property type="protein sequence ID" value="ACX51860.1"/>
    <property type="molecule type" value="Genomic_DNA"/>
</dbReference>